<dbReference type="EMBL" id="BK014991">
    <property type="protein sequence ID" value="DAD85951.1"/>
    <property type="molecule type" value="Genomic_DNA"/>
</dbReference>
<sequence length="226" mass="25599">MISYVHPYYVRRTMKSPQNNTPDSMFRASQRRVEELSQTIRNIYVWAHASGDLSELDEFLREACVSVPDEIVTRSRMAEAWKRGCEDFLEEWAGQLDTSTHMSLSQMMYYSSLMVTADLVSADNARGWLWKIAYSASLLLDEDFDVLSEALEEYSRAAKKHPGMTLECDGHSDATRLFALVEEIGEVAACLTYDNDAETGHGSDLESEVIQVIALALAWATRYLDD</sequence>
<organism evidence="1">
    <name type="scientific">Phage sp. ct4bw6</name>
    <dbReference type="NCBI Taxonomy" id="2826747"/>
    <lineage>
        <taxon>Viruses</taxon>
    </lineage>
</organism>
<evidence type="ECO:0000313" key="1">
    <source>
        <dbReference type="EMBL" id="DAD85951.1"/>
    </source>
</evidence>
<reference evidence="1" key="1">
    <citation type="journal article" date="2021" name="Proc. Natl. Acad. Sci. U.S.A.">
        <title>A Catalog of Tens of Thousands of Viruses from Human Metagenomes Reveals Hidden Associations with Chronic Diseases.</title>
        <authorList>
            <person name="Tisza M.J."/>
            <person name="Buck C.B."/>
        </authorList>
    </citation>
    <scope>NUCLEOTIDE SEQUENCE</scope>
    <source>
        <strain evidence="1">Ct4bw6</strain>
    </source>
</reference>
<protein>
    <submittedName>
        <fullName evidence="1">Uncharacterized protein</fullName>
    </submittedName>
</protein>
<accession>A0A8S5MV28</accession>
<name>A0A8S5MV28_9VIRU</name>
<proteinExistence type="predicted"/>